<evidence type="ECO:0000259" key="2">
    <source>
        <dbReference type="Pfam" id="PF13962"/>
    </source>
</evidence>
<dbReference type="InterPro" id="IPR026961">
    <property type="entry name" value="PGG_dom"/>
</dbReference>
<feature type="transmembrane region" description="Helical" evidence="1">
    <location>
        <begin position="91"/>
        <end position="109"/>
    </location>
</feature>
<sequence>MLLAFHEIENPTLVKINYKARRNKNGNTAQSIFTEEHKELVKEGEEWMKDTSGSCMLVAALIAAVAFAAAFTVPGGNISDSHSSKNGTPVFLGKTSFTVFAVANAFAFFSSIT</sequence>
<proteinExistence type="predicted"/>
<organism evidence="3 4">
    <name type="scientific">Papaver atlanticum</name>
    <dbReference type="NCBI Taxonomy" id="357466"/>
    <lineage>
        <taxon>Eukaryota</taxon>
        <taxon>Viridiplantae</taxon>
        <taxon>Streptophyta</taxon>
        <taxon>Embryophyta</taxon>
        <taxon>Tracheophyta</taxon>
        <taxon>Spermatophyta</taxon>
        <taxon>Magnoliopsida</taxon>
        <taxon>Ranunculales</taxon>
        <taxon>Papaveraceae</taxon>
        <taxon>Papaveroideae</taxon>
        <taxon>Papaver</taxon>
    </lineage>
</organism>
<evidence type="ECO:0000256" key="1">
    <source>
        <dbReference type="SAM" id="Phobius"/>
    </source>
</evidence>
<keyword evidence="4" id="KW-1185">Reference proteome</keyword>
<evidence type="ECO:0000313" key="3">
    <source>
        <dbReference type="EMBL" id="KAI3950980.1"/>
    </source>
</evidence>
<dbReference type="PANTHER" id="PTHR24177">
    <property type="entry name" value="CASKIN"/>
    <property type="match status" value="1"/>
</dbReference>
<keyword evidence="1" id="KW-0472">Membrane</keyword>
<dbReference type="EMBL" id="JAJJMB010002585">
    <property type="protein sequence ID" value="KAI3950980.1"/>
    <property type="molecule type" value="Genomic_DNA"/>
</dbReference>
<keyword evidence="1" id="KW-1133">Transmembrane helix</keyword>
<accession>A0AAD4TEF1</accession>
<reference evidence="3" key="1">
    <citation type="submission" date="2022-04" db="EMBL/GenBank/DDBJ databases">
        <title>A functionally conserved STORR gene fusion in Papaver species that diverged 16.8 million years ago.</title>
        <authorList>
            <person name="Catania T."/>
        </authorList>
    </citation>
    <scope>NUCLEOTIDE SEQUENCE</scope>
    <source>
        <strain evidence="3">S-188037</strain>
    </source>
</reference>
<comment type="caution">
    <text evidence="3">The sequence shown here is derived from an EMBL/GenBank/DDBJ whole genome shotgun (WGS) entry which is preliminary data.</text>
</comment>
<gene>
    <name evidence="3" type="ORF">MKW98_026434</name>
</gene>
<dbReference type="Proteomes" id="UP001202328">
    <property type="component" value="Unassembled WGS sequence"/>
</dbReference>
<dbReference type="PANTHER" id="PTHR24177:SF292">
    <property type="entry name" value="ANKYRIN REPEAT FAMILY PROTEIN-RELATED"/>
    <property type="match status" value="1"/>
</dbReference>
<name>A0AAD4TEF1_9MAGN</name>
<feature type="transmembrane region" description="Helical" evidence="1">
    <location>
        <begin position="52"/>
        <end position="71"/>
    </location>
</feature>
<feature type="domain" description="PGG" evidence="2">
    <location>
        <begin position="45"/>
        <end position="113"/>
    </location>
</feature>
<dbReference type="Pfam" id="PF13962">
    <property type="entry name" value="PGG"/>
    <property type="match status" value="1"/>
</dbReference>
<protein>
    <recommendedName>
        <fullName evidence="2">PGG domain-containing protein</fullName>
    </recommendedName>
</protein>
<dbReference type="AlphaFoldDB" id="A0AAD4TEF1"/>
<dbReference type="GO" id="GO:0016020">
    <property type="term" value="C:membrane"/>
    <property type="evidence" value="ECO:0007669"/>
    <property type="project" value="TreeGrafter"/>
</dbReference>
<keyword evidence="1" id="KW-0812">Transmembrane</keyword>
<evidence type="ECO:0000313" key="4">
    <source>
        <dbReference type="Proteomes" id="UP001202328"/>
    </source>
</evidence>